<name>A0A1S2N941_9BURK</name>
<evidence type="ECO:0000313" key="2">
    <source>
        <dbReference type="Proteomes" id="UP000180246"/>
    </source>
</evidence>
<proteinExistence type="predicted"/>
<accession>A0A1S2N941</accession>
<reference evidence="1 2" key="1">
    <citation type="submission" date="2014-10" db="EMBL/GenBank/DDBJ databases">
        <authorList>
            <person name="Seo M.-J."/>
            <person name="Seok Y.J."/>
            <person name="Cha I.-T."/>
        </authorList>
    </citation>
    <scope>NUCLEOTIDE SEQUENCE [LARGE SCALE GENOMIC DNA]</scope>
    <source>
        <strain evidence="1 2">NEU</strain>
    </source>
</reference>
<dbReference type="RefSeq" id="WP_143054625.1">
    <property type="nucleotide sequence ID" value="NZ_JRYB01000001.1"/>
</dbReference>
<dbReference type="Pfam" id="PF19924">
    <property type="entry name" value="DUF6387"/>
    <property type="match status" value="1"/>
</dbReference>
<comment type="caution">
    <text evidence="1">The sequence shown here is derived from an EMBL/GenBank/DDBJ whole genome shotgun (WGS) entry which is preliminary data.</text>
</comment>
<dbReference type="Proteomes" id="UP000180246">
    <property type="component" value="Unassembled WGS sequence"/>
</dbReference>
<protein>
    <submittedName>
        <fullName evidence="1">Uncharacterized protein</fullName>
    </submittedName>
</protein>
<gene>
    <name evidence="1" type="ORF">LO55_5168</name>
</gene>
<organism evidence="1 2">
    <name type="scientific">Massilia timonae</name>
    <dbReference type="NCBI Taxonomy" id="47229"/>
    <lineage>
        <taxon>Bacteria</taxon>
        <taxon>Pseudomonadati</taxon>
        <taxon>Pseudomonadota</taxon>
        <taxon>Betaproteobacteria</taxon>
        <taxon>Burkholderiales</taxon>
        <taxon>Oxalobacteraceae</taxon>
        <taxon>Telluria group</taxon>
        <taxon>Massilia</taxon>
    </lineage>
</organism>
<evidence type="ECO:0000313" key="1">
    <source>
        <dbReference type="EMBL" id="OIJ41383.1"/>
    </source>
</evidence>
<sequence length="289" mass="33999">MKSKKISRDIPPWFDLKKYDIVPSFGAFEWACNLDIRNTILRSEPNNEHAVALRDLIKKYGAIPKNVCDEYVRGEMEIFQEQGWTGELVYDLPIHRAHQIYEWIKWDTLLQYNLAVIKYQHILNRERSWPLDEFEEKISDWHKSIFLRGSYDNFYDEYGDFSPHICVELEAPDDVLVDAFKAWLHSQRQKDELQKLSINAGRKRGKWNFDKWIDYSVLPYLDLKMHEVEISSKLTLHAIGDAIFGLEVEFDTTEAVRKTTSVYASEALAAKNSLGAHGYYEKARRQEKN</sequence>
<dbReference type="EMBL" id="JRYB01000001">
    <property type="protein sequence ID" value="OIJ41383.1"/>
    <property type="molecule type" value="Genomic_DNA"/>
</dbReference>
<dbReference type="InterPro" id="IPR045664">
    <property type="entry name" value="DUF6387"/>
</dbReference>
<dbReference type="AlphaFoldDB" id="A0A1S2N941"/>